<sequence>MKRFQSISENLSYNDILQLDGAFSASHINYGKSPLFNGENSKDLAKNSRKNSVSSLEHVEDVFEYTTHFNGVENDFKKADRIVLWEKYWLEYTNAFEHLTEVLPKSVTTAYMGRQAIELGFKYLLLRKDVSDKELRTHNLKELADLMWVKYSIEEPYMGEIPDFCNCYSKMLEGDNVEYFRYPEYSRKRYFAGNRLDIEWLSYNFALILLKLLQFANLTL</sequence>
<dbReference type="Proteomes" id="UP000363661">
    <property type="component" value="Unassembled WGS sequence"/>
</dbReference>
<dbReference type="RefSeq" id="WP_144366587.1">
    <property type="nucleotide sequence ID" value="NZ_CABHNA010000036.1"/>
</dbReference>
<gene>
    <name evidence="1" type="ORF">RTSSTS7063_00749</name>
</gene>
<dbReference type="EMBL" id="CABHNA010000036">
    <property type="protein sequence ID" value="VUW99927.1"/>
    <property type="molecule type" value="Genomic_DNA"/>
</dbReference>
<dbReference type="AlphaFoldDB" id="A0A564SXJ7"/>
<evidence type="ECO:0000313" key="2">
    <source>
        <dbReference type="Proteomes" id="UP000363661"/>
    </source>
</evidence>
<evidence type="ECO:0000313" key="1">
    <source>
        <dbReference type="EMBL" id="VUW99927.1"/>
    </source>
</evidence>
<protein>
    <recommendedName>
        <fullName evidence="3">HEPN domain-containing protein</fullName>
    </recommendedName>
</protein>
<reference evidence="1 2" key="1">
    <citation type="submission" date="2019-07" db="EMBL/GenBank/DDBJ databases">
        <authorList>
            <person name="Hibberd C M."/>
            <person name="Gehrig L. J."/>
            <person name="Chang H.-W."/>
            <person name="Venkatesh S."/>
        </authorList>
    </citation>
    <scope>NUCLEOTIDE SEQUENCE [LARGE SCALE GENOMIC DNA]</scope>
    <source>
        <strain evidence="1">Ruminococcus_torques_SSTS_Bg7063</strain>
    </source>
</reference>
<name>A0A564SXJ7_9FIRM</name>
<keyword evidence="2" id="KW-1185">Reference proteome</keyword>
<accession>A0A564SXJ7</accession>
<evidence type="ECO:0008006" key="3">
    <source>
        <dbReference type="Google" id="ProtNLM"/>
    </source>
</evidence>
<organism evidence="1 2">
    <name type="scientific">[Ruminococcus] torques</name>
    <dbReference type="NCBI Taxonomy" id="33039"/>
    <lineage>
        <taxon>Bacteria</taxon>
        <taxon>Bacillati</taxon>
        <taxon>Bacillota</taxon>
        <taxon>Clostridia</taxon>
        <taxon>Lachnospirales</taxon>
        <taxon>Lachnospiraceae</taxon>
        <taxon>Mediterraneibacter</taxon>
    </lineage>
</organism>
<proteinExistence type="predicted"/>
<dbReference type="Gene3D" id="1.20.120.330">
    <property type="entry name" value="Nucleotidyltransferases domain 2"/>
    <property type="match status" value="1"/>
</dbReference>